<dbReference type="PANTHER" id="PTHR43313:SF1">
    <property type="entry name" value="3BETA-HYDROXYSTEROID DEHYDROGENASE DHS-16"/>
    <property type="match status" value="1"/>
</dbReference>
<dbReference type="InterPro" id="IPR002347">
    <property type="entry name" value="SDR_fam"/>
</dbReference>
<evidence type="ECO:0000313" key="1">
    <source>
        <dbReference type="EMBL" id="CAE4656627.1"/>
    </source>
</evidence>
<dbReference type="AlphaFoldDB" id="A0A7S4SUJ5"/>
<sequence length="394" mass="43354">MDPLIIQLGILGAICVCLAGIFENHPWRIAIVIFQYVVSGIIKETTSSSLTGTVLQIITTIVILKIPMFANWKYLKREGCVMVTGCDSGMGQATVVYLAETNGKENNSYDQIFAACFNAKASLAQFEKLLTSEQLKYVTVLPLDVTNDQSVEQAKSTVEQWMKNKASKAGLTGLVQFHGVAFNGPAAYMPMQMYERQIQVNFLGYVRVVQIFLPIMKQAKSGRMIFTGTGGGPCTPCPALLTAYMSSKFATEAYCHSLRSEFFMTNTNIEACMINPGFVKPTMLMEEGKKLTEKMWKDCEDKLKSSIAKDEYGPLFDHFLKYSALQPGTHVVEVSKAAEHALLAKVPRTSYKVGIDSKLAPIVGMMPTGVRELIARHGIYGVLSPAGTVKGYRV</sequence>
<dbReference type="InterPro" id="IPR036291">
    <property type="entry name" value="NAD(P)-bd_dom_sf"/>
</dbReference>
<dbReference type="Gene3D" id="3.40.50.720">
    <property type="entry name" value="NAD(P)-binding Rossmann-like Domain"/>
    <property type="match status" value="1"/>
</dbReference>
<accession>A0A7S4SUJ5</accession>
<proteinExistence type="predicted"/>
<dbReference type="Pfam" id="PF00106">
    <property type="entry name" value="adh_short"/>
    <property type="match status" value="1"/>
</dbReference>
<protein>
    <submittedName>
        <fullName evidence="1">Uncharacterized protein</fullName>
    </submittedName>
</protein>
<reference evidence="1" key="1">
    <citation type="submission" date="2021-01" db="EMBL/GenBank/DDBJ databases">
        <authorList>
            <person name="Corre E."/>
            <person name="Pelletier E."/>
            <person name="Niang G."/>
            <person name="Scheremetjew M."/>
            <person name="Finn R."/>
            <person name="Kale V."/>
            <person name="Holt S."/>
            <person name="Cochrane G."/>
            <person name="Meng A."/>
            <person name="Brown T."/>
            <person name="Cohen L."/>
        </authorList>
    </citation>
    <scope>NUCLEOTIDE SEQUENCE</scope>
    <source>
        <strain evidence="1">GSO104</strain>
    </source>
</reference>
<dbReference type="PANTHER" id="PTHR43313">
    <property type="entry name" value="SHORT-CHAIN DEHYDROGENASE/REDUCTASE FAMILY 9C"/>
    <property type="match status" value="1"/>
</dbReference>
<gene>
    <name evidence="1" type="ORF">DBRI00130_LOCUS39517</name>
</gene>
<dbReference type="EMBL" id="HBNS01054487">
    <property type="protein sequence ID" value="CAE4656627.1"/>
    <property type="molecule type" value="Transcribed_RNA"/>
</dbReference>
<dbReference type="PRINTS" id="PR00081">
    <property type="entry name" value="GDHRDH"/>
</dbReference>
<dbReference type="SUPFAM" id="SSF51735">
    <property type="entry name" value="NAD(P)-binding Rossmann-fold domains"/>
    <property type="match status" value="1"/>
</dbReference>
<dbReference type="GO" id="GO:0016491">
    <property type="term" value="F:oxidoreductase activity"/>
    <property type="evidence" value="ECO:0007669"/>
    <property type="project" value="TreeGrafter"/>
</dbReference>
<name>A0A7S4SUJ5_9STRA</name>
<organism evidence="1">
    <name type="scientific">Ditylum brightwellii</name>
    <dbReference type="NCBI Taxonomy" id="49249"/>
    <lineage>
        <taxon>Eukaryota</taxon>
        <taxon>Sar</taxon>
        <taxon>Stramenopiles</taxon>
        <taxon>Ochrophyta</taxon>
        <taxon>Bacillariophyta</taxon>
        <taxon>Mediophyceae</taxon>
        <taxon>Lithodesmiophycidae</taxon>
        <taxon>Lithodesmiales</taxon>
        <taxon>Lithodesmiaceae</taxon>
        <taxon>Ditylum</taxon>
    </lineage>
</organism>
<dbReference type="GO" id="GO:0008202">
    <property type="term" value="P:steroid metabolic process"/>
    <property type="evidence" value="ECO:0007669"/>
    <property type="project" value="TreeGrafter"/>
</dbReference>